<proteinExistence type="predicted"/>
<comment type="caution">
    <text evidence="1">The sequence shown here is derived from an EMBL/GenBank/DDBJ whole genome shotgun (WGS) entry which is preliminary data.</text>
</comment>
<organism evidence="1 2">
    <name type="scientific">Croceibacterium soli</name>
    <dbReference type="NCBI Taxonomy" id="1739690"/>
    <lineage>
        <taxon>Bacteria</taxon>
        <taxon>Pseudomonadati</taxon>
        <taxon>Pseudomonadota</taxon>
        <taxon>Alphaproteobacteria</taxon>
        <taxon>Sphingomonadales</taxon>
        <taxon>Erythrobacteraceae</taxon>
        <taxon>Croceibacterium</taxon>
    </lineage>
</organism>
<evidence type="ECO:0000313" key="1">
    <source>
        <dbReference type="EMBL" id="MXP41907.1"/>
    </source>
</evidence>
<dbReference type="RefSeq" id="WP_160746771.1">
    <property type="nucleotide sequence ID" value="NZ_WTYK01000005.1"/>
</dbReference>
<protein>
    <submittedName>
        <fullName evidence="1">Uncharacterized protein</fullName>
    </submittedName>
</protein>
<reference evidence="1 2" key="1">
    <citation type="submission" date="2019-12" db="EMBL/GenBank/DDBJ databases">
        <title>Genomic-based taxomic classification of the family Erythrobacteraceae.</title>
        <authorList>
            <person name="Xu L."/>
        </authorList>
    </citation>
    <scope>NUCLEOTIDE SEQUENCE [LARGE SCALE GENOMIC DNA]</scope>
    <source>
        <strain evidence="1 2">MCCC 1K02066</strain>
    </source>
</reference>
<evidence type="ECO:0000313" key="2">
    <source>
        <dbReference type="Proteomes" id="UP000469159"/>
    </source>
</evidence>
<dbReference type="Proteomes" id="UP000469159">
    <property type="component" value="Unassembled WGS sequence"/>
</dbReference>
<dbReference type="OrthoDB" id="7447229at2"/>
<sequence>MLRRCLFALSAGAALIAASPPHDPFGELERVPPDELAELRGGFSWSGMDISFGAELLTFIDGELMLQTVMQWTDEGSTLTRYVNPVLEPAQADALAAASAGGMKMSIGGQTVYLTNSGHTALAHAVTEDGIHNFLFNAADSLHATQEVKATLDLVGYDGFREGLMQSHLLGILDASMAGAPR</sequence>
<dbReference type="AlphaFoldDB" id="A0A6I4UWW1"/>
<accession>A0A6I4UWW1</accession>
<name>A0A6I4UWW1_9SPHN</name>
<keyword evidence="2" id="KW-1185">Reference proteome</keyword>
<gene>
    <name evidence="1" type="ORF">GRI75_09670</name>
</gene>
<dbReference type="EMBL" id="WTYK01000005">
    <property type="protein sequence ID" value="MXP41907.1"/>
    <property type="molecule type" value="Genomic_DNA"/>
</dbReference>